<dbReference type="InterPro" id="IPR051321">
    <property type="entry name" value="PHA/PHB_synthase"/>
</dbReference>
<dbReference type="InterPro" id="IPR029024">
    <property type="entry name" value="TerB-like"/>
</dbReference>
<dbReference type="PANTHER" id="PTHR36837">
    <property type="entry name" value="POLY(3-HYDROXYALKANOATE) POLYMERASE SUBUNIT PHAC"/>
    <property type="match status" value="1"/>
</dbReference>
<dbReference type="SUPFAM" id="SSF53474">
    <property type="entry name" value="alpha/beta-Hydrolases"/>
    <property type="match status" value="1"/>
</dbReference>
<accession>A0ABV7TX57</accession>
<dbReference type="PANTHER" id="PTHR36837:SF2">
    <property type="entry name" value="POLY(3-HYDROXYALKANOATE) POLYMERASE SUBUNIT PHAC"/>
    <property type="match status" value="1"/>
</dbReference>
<dbReference type="SUPFAM" id="SSF158682">
    <property type="entry name" value="TerB-like"/>
    <property type="match status" value="1"/>
</dbReference>
<keyword evidence="3" id="KW-1185">Reference proteome</keyword>
<dbReference type="InterPro" id="IPR029058">
    <property type="entry name" value="AB_hydrolase_fold"/>
</dbReference>
<name>A0ABV7TX57_9NEIS</name>
<evidence type="ECO:0000313" key="3">
    <source>
        <dbReference type="Proteomes" id="UP001595636"/>
    </source>
</evidence>
<dbReference type="Pfam" id="PF11339">
    <property type="entry name" value="DUF3141"/>
    <property type="match status" value="1"/>
</dbReference>
<organism evidence="2 3">
    <name type="scientific">Vogesella amnigena</name>
    <dbReference type="NCBI Taxonomy" id="1507449"/>
    <lineage>
        <taxon>Bacteria</taxon>
        <taxon>Pseudomonadati</taxon>
        <taxon>Pseudomonadota</taxon>
        <taxon>Betaproteobacteria</taxon>
        <taxon>Neisseriales</taxon>
        <taxon>Chromobacteriaceae</taxon>
        <taxon>Vogesella</taxon>
    </lineage>
</organism>
<dbReference type="Proteomes" id="UP001595636">
    <property type="component" value="Unassembled WGS sequence"/>
</dbReference>
<gene>
    <name evidence="2" type="ORF">ACFOKJ_14590</name>
</gene>
<feature type="compositionally biased region" description="Low complexity" evidence="1">
    <location>
        <begin position="721"/>
        <end position="755"/>
    </location>
</feature>
<dbReference type="CDD" id="cd07177">
    <property type="entry name" value="terB_like"/>
    <property type="match status" value="1"/>
</dbReference>
<evidence type="ECO:0000313" key="2">
    <source>
        <dbReference type="EMBL" id="MFC3627343.1"/>
    </source>
</evidence>
<evidence type="ECO:0000256" key="1">
    <source>
        <dbReference type="SAM" id="MobiDB-lite"/>
    </source>
</evidence>
<comment type="caution">
    <text evidence="2">The sequence shown here is derived from an EMBL/GenBank/DDBJ whole genome shotgun (WGS) entry which is preliminary data.</text>
</comment>
<proteinExistence type="predicted"/>
<dbReference type="EMBL" id="JBHRYH010000045">
    <property type="protein sequence ID" value="MFC3627343.1"/>
    <property type="molecule type" value="Genomic_DNA"/>
</dbReference>
<dbReference type="RefSeq" id="WP_390280897.1">
    <property type="nucleotide sequence ID" value="NZ_JBHRYH010000045.1"/>
</dbReference>
<feature type="region of interest" description="Disordered" evidence="1">
    <location>
        <begin position="713"/>
        <end position="805"/>
    </location>
</feature>
<sequence length="805" mass="88940">MHSATLFPQLQAYVTDAFQRGILALDVLRERGDVYLQHHADGKPPVLAFDYSIIIDGRKLPQPVNYALAAIHPPAGSPATDPDKRPFVVIDPRAGHGPGIGGFKMDSEIGIALRQGHPCYFVMFFPQPEPGQTIECVLQAEKAFMDEINSRHHGNSGKPFVIGNCQGGWALALLAATAPEKVGPILLAGSPLAYWSGIRGKHPLRYSGGLTGGTWGASLAGDLGGGLFDGAHLVSNFENLNPANTLWEKPYRLYANVDDERERFLDFERWWGGHFMLGKQEMEWITQNLFVGNHLSAGDIELEQGNSRVDLRNIRSPIIVFASWGDNITPPQQALNWVMDLYRSSDEIRANEQTIVYCLHEQVGHLGIFVSAGVANREHSELASALDLIDVLPPGLYEAVITDTHPETPGLDYLQGRYIVRFEPREIADIAALDDGRDDELPFEVVRRVAEINQQLYDSFVSPWLRVLIKPAQAEALRVLHPARQERLLLSSLNPWLSWLPKAAEQIRLQRQPVEDSNPFWQWQQQVSTQLAGALEQWGDWRDRWMEQCFELTYGSPWLRAAVGLPPADSWQREAQSGRWEREEMLRLKRAELEQHYTAGNPFDGLLRLLVYTAIGTGVVDVRPFNAIRRLMAETPLGEGVALPALKDSIRRQTWLVRNDETRALDTLGSLLTEPQQRQQALDLAWHLLGIAGPISEEKQARLARVAAALQLDGPSPQPGKVEAAEPPAAAEATTAAAVTEAVPVEVATPATKPARQPAAKRSPATTKAVASKPTRSPASKAANSAEPKPAAPRSRRKPPAPDVE</sequence>
<dbReference type="InterPro" id="IPR024501">
    <property type="entry name" value="DUF3141"/>
</dbReference>
<protein>
    <submittedName>
        <fullName evidence="2">DUF3141 domain-containing protein</fullName>
    </submittedName>
</protein>
<reference evidence="3" key="1">
    <citation type="journal article" date="2019" name="Int. J. Syst. Evol. Microbiol.">
        <title>The Global Catalogue of Microorganisms (GCM) 10K type strain sequencing project: providing services to taxonomists for standard genome sequencing and annotation.</title>
        <authorList>
            <consortium name="The Broad Institute Genomics Platform"/>
            <consortium name="The Broad Institute Genome Sequencing Center for Infectious Disease"/>
            <person name="Wu L."/>
            <person name="Ma J."/>
        </authorList>
    </citation>
    <scope>NUCLEOTIDE SEQUENCE [LARGE SCALE GENOMIC DNA]</scope>
    <source>
        <strain evidence="3">KCTC 42195</strain>
    </source>
</reference>
<dbReference type="Gene3D" id="3.40.50.1820">
    <property type="entry name" value="alpha/beta hydrolase"/>
    <property type="match status" value="1"/>
</dbReference>